<dbReference type="PANTHER" id="PTHR46148">
    <property type="entry name" value="CHROMO DOMAIN-CONTAINING PROTEIN"/>
    <property type="match status" value="1"/>
</dbReference>
<feature type="non-terminal residue" evidence="2">
    <location>
        <position position="124"/>
    </location>
</feature>
<accession>A0A9N7MXX2</accession>
<feature type="domain" description="Tf2-1-like SH3-like" evidence="1">
    <location>
        <begin position="17"/>
        <end position="81"/>
    </location>
</feature>
<dbReference type="AlphaFoldDB" id="A0A9N7MXX2"/>
<evidence type="ECO:0000313" key="2">
    <source>
        <dbReference type="EMBL" id="CAA0819278.1"/>
    </source>
</evidence>
<dbReference type="InterPro" id="IPR056924">
    <property type="entry name" value="SH3_Tf2-1"/>
</dbReference>
<dbReference type="Pfam" id="PF24626">
    <property type="entry name" value="SH3_Tf2-1"/>
    <property type="match status" value="1"/>
</dbReference>
<reference evidence="2" key="1">
    <citation type="submission" date="2019-12" db="EMBL/GenBank/DDBJ databases">
        <authorList>
            <person name="Scholes J."/>
        </authorList>
    </citation>
    <scope>NUCLEOTIDE SEQUENCE</scope>
</reference>
<protein>
    <recommendedName>
        <fullName evidence="1">Tf2-1-like SH3-like domain-containing protein</fullName>
    </recommendedName>
</protein>
<dbReference type="OrthoDB" id="913535at2759"/>
<evidence type="ECO:0000259" key="1">
    <source>
        <dbReference type="Pfam" id="PF24626"/>
    </source>
</evidence>
<comment type="caution">
    <text evidence="2">The sequence shown here is derived from an EMBL/GenBank/DDBJ whole genome shotgun (WGS) entry which is preliminary data.</text>
</comment>
<organism evidence="2 3">
    <name type="scientific">Striga hermonthica</name>
    <name type="common">Purple witchweed</name>
    <name type="synonym">Buchnera hermonthica</name>
    <dbReference type="NCBI Taxonomy" id="68872"/>
    <lineage>
        <taxon>Eukaryota</taxon>
        <taxon>Viridiplantae</taxon>
        <taxon>Streptophyta</taxon>
        <taxon>Embryophyta</taxon>
        <taxon>Tracheophyta</taxon>
        <taxon>Spermatophyta</taxon>
        <taxon>Magnoliopsida</taxon>
        <taxon>eudicotyledons</taxon>
        <taxon>Gunneridae</taxon>
        <taxon>Pentapetalae</taxon>
        <taxon>asterids</taxon>
        <taxon>lamiids</taxon>
        <taxon>Lamiales</taxon>
        <taxon>Orobanchaceae</taxon>
        <taxon>Buchnereae</taxon>
        <taxon>Striga</taxon>
    </lineage>
</organism>
<gene>
    <name evidence="2" type="ORF">SHERM_17796</name>
</gene>
<dbReference type="PANTHER" id="PTHR46148:SF54">
    <property type="entry name" value="RETROTRANSPOSON-LIKE PROTEIN"/>
    <property type="match status" value="1"/>
</dbReference>
<sequence>MKARADKKRRDVEFQVGDWVYLKYQPYRQVSVRGYYHPNPFSRKFDRPFPIVERVGQVAYRLLLPATSKIHPVFHVSLLKEAKGLDFESGSTVIIPPSDHMPEILPTAIVNTRDILRQGRIIHQ</sequence>
<name>A0A9N7MXX2_STRHE</name>
<dbReference type="Proteomes" id="UP001153555">
    <property type="component" value="Unassembled WGS sequence"/>
</dbReference>
<proteinExistence type="predicted"/>
<keyword evidence="3" id="KW-1185">Reference proteome</keyword>
<evidence type="ECO:0000313" key="3">
    <source>
        <dbReference type="Proteomes" id="UP001153555"/>
    </source>
</evidence>
<dbReference type="EMBL" id="CACSLK010018834">
    <property type="protein sequence ID" value="CAA0819278.1"/>
    <property type="molecule type" value="Genomic_DNA"/>
</dbReference>